<dbReference type="EMBL" id="DRZC01000018">
    <property type="protein sequence ID" value="HHQ80072.1"/>
    <property type="molecule type" value="Genomic_DNA"/>
</dbReference>
<proteinExistence type="predicted"/>
<evidence type="ECO:0000256" key="4">
    <source>
        <dbReference type="ARBA" id="ARBA00022692"/>
    </source>
</evidence>
<dbReference type="InterPro" id="IPR004681">
    <property type="entry name" value="TRAP_DctM"/>
</dbReference>
<dbReference type="Pfam" id="PF06808">
    <property type="entry name" value="DctM"/>
    <property type="match status" value="1"/>
</dbReference>
<comment type="caution">
    <text evidence="10">The sequence shown here is derived from an EMBL/GenBank/DDBJ whole genome shotgun (WGS) entry which is preliminary data.</text>
</comment>
<dbReference type="PANTHER" id="PTHR33362:SF5">
    <property type="entry name" value="C4-DICARBOXYLATE TRAP TRANSPORTER LARGE PERMEASE PROTEIN DCTM"/>
    <property type="match status" value="1"/>
</dbReference>
<dbReference type="GO" id="GO:0005886">
    <property type="term" value="C:plasma membrane"/>
    <property type="evidence" value="ECO:0007669"/>
    <property type="project" value="UniProtKB-SubCell"/>
</dbReference>
<feature type="transmembrane region" description="Helical" evidence="8">
    <location>
        <begin position="381"/>
        <end position="405"/>
    </location>
</feature>
<comment type="subcellular location">
    <subcellularLocation>
        <location evidence="1">Cell inner membrane</location>
        <topology evidence="1">Multi-pass membrane protein</topology>
    </subcellularLocation>
</comment>
<feature type="transmembrane region" description="Helical" evidence="8">
    <location>
        <begin position="12"/>
        <end position="40"/>
    </location>
</feature>
<keyword evidence="2" id="KW-1003">Cell membrane</keyword>
<feature type="transmembrane region" description="Helical" evidence="8">
    <location>
        <begin position="425"/>
        <end position="446"/>
    </location>
</feature>
<evidence type="ECO:0000256" key="5">
    <source>
        <dbReference type="ARBA" id="ARBA00022989"/>
    </source>
</evidence>
<feature type="transmembrane region" description="Helical" evidence="8">
    <location>
        <begin position="238"/>
        <end position="260"/>
    </location>
</feature>
<organism evidence="10">
    <name type="scientific">Fervidicoccus fontis</name>
    <dbReference type="NCBI Taxonomy" id="683846"/>
    <lineage>
        <taxon>Archaea</taxon>
        <taxon>Thermoproteota</taxon>
        <taxon>Thermoprotei</taxon>
        <taxon>Fervidicoccales</taxon>
        <taxon>Fervidicoccaceae</taxon>
        <taxon>Fervidicoccus</taxon>
    </lineage>
</organism>
<protein>
    <submittedName>
        <fullName evidence="10">TRAP transporter large permease</fullName>
    </submittedName>
</protein>
<dbReference type="PIRSF" id="PIRSF006066">
    <property type="entry name" value="HI0050"/>
    <property type="match status" value="1"/>
</dbReference>
<evidence type="ECO:0000313" key="10">
    <source>
        <dbReference type="EMBL" id="HHQ80072.1"/>
    </source>
</evidence>
<accession>A0A7J3ZJM8</accession>
<dbReference type="AlphaFoldDB" id="A0A7J3ZJM8"/>
<dbReference type="GO" id="GO:0022857">
    <property type="term" value="F:transmembrane transporter activity"/>
    <property type="evidence" value="ECO:0007669"/>
    <property type="project" value="TreeGrafter"/>
</dbReference>
<feature type="compositionally biased region" description="Polar residues" evidence="7">
    <location>
        <begin position="208"/>
        <end position="219"/>
    </location>
</feature>
<feature type="transmembrane region" description="Helical" evidence="8">
    <location>
        <begin position="52"/>
        <end position="74"/>
    </location>
</feature>
<dbReference type="NCBIfam" id="TIGR00786">
    <property type="entry name" value="dctM"/>
    <property type="match status" value="1"/>
</dbReference>
<evidence type="ECO:0000256" key="2">
    <source>
        <dbReference type="ARBA" id="ARBA00022475"/>
    </source>
</evidence>
<name>A0A7J3ZJM8_9CREN</name>
<evidence type="ECO:0000256" key="7">
    <source>
        <dbReference type="SAM" id="MobiDB-lite"/>
    </source>
</evidence>
<sequence length="453" mass="48842">MDPIVTGILAYITLTLLLLLGMPVSFALAFTSLLFILVLIGPSELNNIGLRLYEALNDFSFLAIPLFVYLGAIVSRTRAGEEFYEAALRLLRRIPGSLAVSTIFTSTVFAALTGVSAAAAATVGKVAIPEMLKRNYHPRIVAGSVVAGGTLGILIPPSITLIVYGIATDTSIGKLFLGGVLPGLLLSGLYSVWTIVYYIYLTRRTSRQGVSGENGSASAGTRHAGGEASHAGERTLKLLIRTVPFVTIIILMLGSIYLGVASPTEAGAVGVLCALLVVTLFYRPSRRDYLNMIDDAVKESVFLLLIIAMSYFYGIVLTRLQFSQSIAQAIVAMNPPTWLLLVLINAFLFLLGMFLPPVSIIVITTPVLFPVIQAVGIDPIWYGVMLTINLEAGLITPPVGLNLFVVQGIAPQLKFSDIVRGSVPYIAMIFLTIVLIYLYPELVLWLPSKMITR</sequence>
<feature type="region of interest" description="Disordered" evidence="7">
    <location>
        <begin position="208"/>
        <end position="228"/>
    </location>
</feature>
<evidence type="ECO:0000256" key="8">
    <source>
        <dbReference type="SAM" id="Phobius"/>
    </source>
</evidence>
<evidence type="ECO:0000256" key="1">
    <source>
        <dbReference type="ARBA" id="ARBA00004429"/>
    </source>
</evidence>
<feature type="transmembrane region" description="Helical" evidence="8">
    <location>
        <begin position="342"/>
        <end position="369"/>
    </location>
</feature>
<reference evidence="10" key="1">
    <citation type="journal article" date="2020" name="mSystems">
        <title>Genome- and Community-Level Interaction Insights into Carbon Utilization and Element Cycling Functions of Hydrothermarchaeota in Hydrothermal Sediment.</title>
        <authorList>
            <person name="Zhou Z."/>
            <person name="Liu Y."/>
            <person name="Xu W."/>
            <person name="Pan J."/>
            <person name="Luo Z.H."/>
            <person name="Li M."/>
        </authorList>
    </citation>
    <scope>NUCLEOTIDE SEQUENCE [LARGE SCALE GENOMIC DNA]</scope>
    <source>
        <strain evidence="10">SpSt-1116</strain>
    </source>
</reference>
<evidence type="ECO:0000256" key="3">
    <source>
        <dbReference type="ARBA" id="ARBA00022519"/>
    </source>
</evidence>
<feature type="transmembrane region" description="Helical" evidence="8">
    <location>
        <begin position="179"/>
        <end position="200"/>
    </location>
</feature>
<feature type="domain" description="TRAP C4-dicarboxylate transport system permease DctM subunit" evidence="9">
    <location>
        <begin position="13"/>
        <end position="442"/>
    </location>
</feature>
<feature type="transmembrane region" description="Helical" evidence="8">
    <location>
        <begin position="302"/>
        <end position="322"/>
    </location>
</feature>
<dbReference type="InterPro" id="IPR010656">
    <property type="entry name" value="DctM"/>
</dbReference>
<gene>
    <name evidence="10" type="ORF">ENM78_01200</name>
</gene>
<keyword evidence="4 8" id="KW-0812">Transmembrane</keyword>
<feature type="transmembrane region" description="Helical" evidence="8">
    <location>
        <begin position="140"/>
        <end position="167"/>
    </location>
</feature>
<evidence type="ECO:0000256" key="6">
    <source>
        <dbReference type="ARBA" id="ARBA00023136"/>
    </source>
</evidence>
<feature type="transmembrane region" description="Helical" evidence="8">
    <location>
        <begin position="266"/>
        <end position="282"/>
    </location>
</feature>
<feature type="transmembrane region" description="Helical" evidence="8">
    <location>
        <begin position="94"/>
        <end position="119"/>
    </location>
</feature>
<keyword evidence="6 8" id="KW-0472">Membrane</keyword>
<keyword evidence="5 8" id="KW-1133">Transmembrane helix</keyword>
<dbReference type="PANTHER" id="PTHR33362">
    <property type="entry name" value="SIALIC ACID TRAP TRANSPORTER PERMEASE PROTEIN SIAT-RELATED"/>
    <property type="match status" value="1"/>
</dbReference>
<evidence type="ECO:0000259" key="9">
    <source>
        <dbReference type="Pfam" id="PF06808"/>
    </source>
</evidence>
<keyword evidence="3" id="KW-0997">Cell inner membrane</keyword>